<keyword evidence="2" id="KW-1185">Reference proteome</keyword>
<accession>A0A0C2I3P0</accession>
<gene>
    <name evidence="1" type="ORF">UCMB321_2438</name>
</gene>
<reference evidence="1 2" key="1">
    <citation type="submission" date="2015-01" db="EMBL/GenBank/DDBJ databases">
        <title>Complete genome of Pseudomonas batumici UCM B-321 producer of the batumin antibiotic with strong antistaphilococcal and potential anticancer activity.</title>
        <authorList>
            <person name="Klochko V.V."/>
            <person name="Zelena L.B."/>
            <person name="Elena K.A."/>
            <person name="Reva O.N."/>
        </authorList>
    </citation>
    <scope>NUCLEOTIDE SEQUENCE [LARGE SCALE GENOMIC DNA]</scope>
    <source>
        <strain evidence="1 2">UCM B-321</strain>
    </source>
</reference>
<dbReference type="RefSeq" id="WP_040066958.1">
    <property type="nucleotide sequence ID" value="NZ_JXDG01000032.1"/>
</dbReference>
<proteinExistence type="predicted"/>
<evidence type="ECO:0000313" key="1">
    <source>
        <dbReference type="EMBL" id="KIH83856.1"/>
    </source>
</evidence>
<comment type="caution">
    <text evidence="1">The sequence shown here is derived from an EMBL/GenBank/DDBJ whole genome shotgun (WGS) entry which is preliminary data.</text>
</comment>
<dbReference type="PATRIC" id="fig|226910.6.peg.2427"/>
<dbReference type="InterPro" id="IPR012902">
    <property type="entry name" value="N_methyl_site"/>
</dbReference>
<dbReference type="STRING" id="226910.UCMB321_2438"/>
<protein>
    <recommendedName>
        <fullName evidence="3">Type IV fimbrial biogenesis protein PilW</fullName>
    </recommendedName>
</protein>
<dbReference type="NCBIfam" id="TIGR02532">
    <property type="entry name" value="IV_pilin_GFxxxE"/>
    <property type="match status" value="1"/>
</dbReference>
<dbReference type="PROSITE" id="PS00409">
    <property type="entry name" value="PROKAR_NTER_METHYL"/>
    <property type="match status" value="1"/>
</dbReference>
<dbReference type="Pfam" id="PF07963">
    <property type="entry name" value="N_methyl"/>
    <property type="match status" value="1"/>
</dbReference>
<name>A0A0C2I3P0_9PSED</name>
<organism evidence="1 2">
    <name type="scientific">Pseudomonas batumici</name>
    <dbReference type="NCBI Taxonomy" id="226910"/>
    <lineage>
        <taxon>Bacteria</taxon>
        <taxon>Pseudomonadati</taxon>
        <taxon>Pseudomonadota</taxon>
        <taxon>Gammaproteobacteria</taxon>
        <taxon>Pseudomonadales</taxon>
        <taxon>Pseudomonadaceae</taxon>
        <taxon>Pseudomonas</taxon>
    </lineage>
</organism>
<sequence>MRQKGFSLIEAMLAMVIGLIMSLAAASLAMSYDTGRMSNIASNTANTNGTTAAETINTALEMAGAGLISNHSQICSHLYSTTATNTNSGIELDTIKLDVTTDPNSNHVIFAYGSGGSAASMLKVSVSLANPNDDIGIPQVGSVATGDDILLAYSSAGSGTDCTLRRATAPNAVNGNAGMVNIGLSATAEHNQAIAGVPTYAADFYVIPAQVFNYQEWYSENALLKIKDKITGKVSIVADGVVFLRAQYGVNSGLGLTWQDQLPSQLNNLKAVRTAMVIRSGNREKQANAANCTSTTNSTISFNGWQNAANGSSSVDVSALTNTSGTALIPDWRCYFYKTYTTVTPLRSLAWATAQ</sequence>
<dbReference type="EMBL" id="JXDG01000032">
    <property type="protein sequence ID" value="KIH83856.1"/>
    <property type="molecule type" value="Genomic_DNA"/>
</dbReference>
<dbReference type="Proteomes" id="UP000031535">
    <property type="component" value="Unassembled WGS sequence"/>
</dbReference>
<dbReference type="AlphaFoldDB" id="A0A0C2I3P0"/>
<evidence type="ECO:0008006" key="3">
    <source>
        <dbReference type="Google" id="ProtNLM"/>
    </source>
</evidence>
<evidence type="ECO:0000313" key="2">
    <source>
        <dbReference type="Proteomes" id="UP000031535"/>
    </source>
</evidence>